<keyword evidence="2" id="KW-1185">Reference proteome</keyword>
<gene>
    <name evidence="1" type="ORF">E1283_32365</name>
</gene>
<dbReference type="Proteomes" id="UP000295345">
    <property type="component" value="Unassembled WGS sequence"/>
</dbReference>
<evidence type="ECO:0000313" key="1">
    <source>
        <dbReference type="EMBL" id="TDC63446.1"/>
    </source>
</evidence>
<proteinExistence type="predicted"/>
<dbReference type="OrthoDB" id="4328424at2"/>
<sequence length="113" mass="12338">MTRHHPTTGRVPTADRLAQRAARAAREVEGVAYLRPGLAALLRGADHPRPAGVRVRHRTEPERWAIELHLAVLAGHRALDVARTVRAAVAEAARETLPARARLSVKVTITNIT</sequence>
<dbReference type="AlphaFoldDB" id="A0A4R4SKY1"/>
<name>A0A4R4SKY1_9ACTN</name>
<dbReference type="RefSeq" id="WP_132821733.1">
    <property type="nucleotide sequence ID" value="NZ_SMKI01000558.1"/>
</dbReference>
<evidence type="ECO:0000313" key="2">
    <source>
        <dbReference type="Proteomes" id="UP000295345"/>
    </source>
</evidence>
<accession>A0A4R4SKY1</accession>
<comment type="caution">
    <text evidence="1">The sequence shown here is derived from an EMBL/GenBank/DDBJ whole genome shotgun (WGS) entry which is preliminary data.</text>
</comment>
<dbReference type="EMBL" id="SMKI01000558">
    <property type="protein sequence ID" value="TDC63446.1"/>
    <property type="molecule type" value="Genomic_DNA"/>
</dbReference>
<organism evidence="1 2">
    <name type="scientific">Streptomyces hainanensis</name>
    <dbReference type="NCBI Taxonomy" id="402648"/>
    <lineage>
        <taxon>Bacteria</taxon>
        <taxon>Bacillati</taxon>
        <taxon>Actinomycetota</taxon>
        <taxon>Actinomycetes</taxon>
        <taxon>Kitasatosporales</taxon>
        <taxon>Streptomycetaceae</taxon>
        <taxon>Streptomyces</taxon>
    </lineage>
</organism>
<reference evidence="1 2" key="1">
    <citation type="submission" date="2019-03" db="EMBL/GenBank/DDBJ databases">
        <title>Draft genome sequences of novel Actinobacteria.</title>
        <authorList>
            <person name="Sahin N."/>
            <person name="Ay H."/>
            <person name="Saygin H."/>
        </authorList>
    </citation>
    <scope>NUCLEOTIDE SEQUENCE [LARGE SCALE GENOMIC DNA]</scope>
    <source>
        <strain evidence="1 2">DSM 41900</strain>
    </source>
</reference>
<protein>
    <submittedName>
        <fullName evidence="1">Asp23/Gls24 family envelope stress response protein</fullName>
    </submittedName>
</protein>